<evidence type="ECO:0000313" key="2">
    <source>
        <dbReference type="Proteomes" id="UP000192582"/>
    </source>
</evidence>
<dbReference type="AlphaFoldDB" id="A0A1W1URB1"/>
<protein>
    <submittedName>
        <fullName evidence="1">Uncharacterized protein</fullName>
    </submittedName>
</protein>
<sequence>MVQILLEWLEVVPGGGPPNQPFEIGFHLGEIPSQCVAQTTSSGLRLAHSLQKARFVTGIRYGQSGHALSLLLRFGRSGVLLSLISLPGASIPLGARWNSLKKSWGLLPSDQDRGFLRVDQEFLNQTEQTQIRL</sequence>
<gene>
    <name evidence="1" type="ORF">SAMN00790413_04325</name>
</gene>
<proteinExistence type="predicted"/>
<name>A0A1W1URB1_9DEIO</name>
<reference evidence="1 2" key="1">
    <citation type="submission" date="2017-04" db="EMBL/GenBank/DDBJ databases">
        <authorList>
            <person name="Afonso C.L."/>
            <person name="Miller P.J."/>
            <person name="Scott M.A."/>
            <person name="Spackman E."/>
            <person name="Goraichik I."/>
            <person name="Dimitrov K.M."/>
            <person name="Suarez D.L."/>
            <person name="Swayne D.E."/>
        </authorList>
    </citation>
    <scope>NUCLEOTIDE SEQUENCE [LARGE SCALE GENOMIC DNA]</scope>
    <source>
        <strain evidence="1 2">KR-140</strain>
    </source>
</reference>
<keyword evidence="2" id="KW-1185">Reference proteome</keyword>
<dbReference type="Proteomes" id="UP000192582">
    <property type="component" value="Unassembled WGS sequence"/>
</dbReference>
<accession>A0A1W1URB1</accession>
<organism evidence="1 2">
    <name type="scientific">Deinococcus hopiensis KR-140</name>
    <dbReference type="NCBI Taxonomy" id="695939"/>
    <lineage>
        <taxon>Bacteria</taxon>
        <taxon>Thermotogati</taxon>
        <taxon>Deinococcota</taxon>
        <taxon>Deinococci</taxon>
        <taxon>Deinococcales</taxon>
        <taxon>Deinococcaceae</taxon>
        <taxon>Deinococcus</taxon>
    </lineage>
</organism>
<evidence type="ECO:0000313" key="1">
    <source>
        <dbReference type="EMBL" id="SMB83244.1"/>
    </source>
</evidence>
<dbReference type="EMBL" id="FWWU01000006">
    <property type="protein sequence ID" value="SMB83244.1"/>
    <property type="molecule type" value="Genomic_DNA"/>
</dbReference>